<organism evidence="1 2">
    <name type="scientific">Dechloromonas agitata</name>
    <dbReference type="NCBI Taxonomy" id="73030"/>
    <lineage>
        <taxon>Bacteria</taxon>
        <taxon>Pseudomonadati</taxon>
        <taxon>Pseudomonadota</taxon>
        <taxon>Betaproteobacteria</taxon>
        <taxon>Rhodocyclales</taxon>
        <taxon>Azonexaceae</taxon>
        <taxon>Dechloromonas</taxon>
    </lineage>
</organism>
<proteinExistence type="predicted"/>
<accession>A0A930BUX3</accession>
<protein>
    <submittedName>
        <fullName evidence="1">Uncharacterized protein</fullName>
    </submittedName>
</protein>
<comment type="caution">
    <text evidence="1">The sequence shown here is derived from an EMBL/GenBank/DDBJ whole genome shotgun (WGS) entry which is preliminary data.</text>
</comment>
<dbReference type="Proteomes" id="UP000718593">
    <property type="component" value="Unassembled WGS sequence"/>
</dbReference>
<dbReference type="AlphaFoldDB" id="A0A930BUX3"/>
<dbReference type="EMBL" id="JABZMI010000363">
    <property type="protein sequence ID" value="MBF1166149.1"/>
    <property type="molecule type" value="Genomic_DNA"/>
</dbReference>
<sequence length="163" mass="17171">MKKLIITLGQDLSAYATIEVPAETDLSDESLAAIARKAVEDEGTVFDEDWSTVNALRIVLVQDEKGQTIRSDIPVESSCYEGGAALQLFLKGGIGVEALVNSAMKAKLIDPARNGAEVAAIAAQADLLAAAEAALARLKEWSDFAPEIGLLEAAISRVKGRSS</sequence>
<gene>
    <name evidence="1" type="ORF">HXL68_14045</name>
</gene>
<evidence type="ECO:0000313" key="2">
    <source>
        <dbReference type="Proteomes" id="UP000718593"/>
    </source>
</evidence>
<name>A0A930BUX3_9RHOO</name>
<reference evidence="1" key="1">
    <citation type="submission" date="2020-04" db="EMBL/GenBank/DDBJ databases">
        <title>Deep metagenomics examines the oral microbiome during advanced dental caries in children, revealing novel taxa and co-occurrences with host molecules.</title>
        <authorList>
            <person name="Baker J.L."/>
            <person name="Morton J.T."/>
            <person name="Dinis M."/>
            <person name="Alvarez R."/>
            <person name="Tran N.C."/>
            <person name="Knight R."/>
            <person name="Edlund A."/>
        </authorList>
    </citation>
    <scope>NUCLEOTIDE SEQUENCE</scope>
    <source>
        <strain evidence="1">JCVI_32_bin.24</strain>
    </source>
</reference>
<evidence type="ECO:0000313" key="1">
    <source>
        <dbReference type="EMBL" id="MBF1166149.1"/>
    </source>
</evidence>